<dbReference type="InterPro" id="IPR051984">
    <property type="entry name" value="Alsin"/>
</dbReference>
<dbReference type="Gene3D" id="2.30.29.30">
    <property type="entry name" value="Pleckstrin-homology domain (PH domain)/Phosphotyrosine-binding domain (PTB)"/>
    <property type="match status" value="1"/>
</dbReference>
<organism evidence="6 7">
    <name type="scientific">Nestor notabilis</name>
    <name type="common">Kea</name>
    <dbReference type="NCBI Taxonomy" id="176057"/>
    <lineage>
        <taxon>Eukaryota</taxon>
        <taxon>Metazoa</taxon>
        <taxon>Chordata</taxon>
        <taxon>Craniata</taxon>
        <taxon>Vertebrata</taxon>
        <taxon>Euteleostomi</taxon>
        <taxon>Archelosauria</taxon>
        <taxon>Archosauria</taxon>
        <taxon>Dinosauria</taxon>
        <taxon>Saurischia</taxon>
        <taxon>Theropoda</taxon>
        <taxon>Coelurosauria</taxon>
        <taxon>Aves</taxon>
        <taxon>Neognathae</taxon>
        <taxon>Neoaves</taxon>
        <taxon>Telluraves</taxon>
        <taxon>Australaves</taxon>
        <taxon>Psittaciformes</taxon>
        <taxon>Psittacidae</taxon>
        <taxon>Nestor</taxon>
    </lineage>
</organism>
<feature type="compositionally biased region" description="Polar residues" evidence="3">
    <location>
        <begin position="445"/>
        <end position="456"/>
    </location>
</feature>
<evidence type="ECO:0000256" key="2">
    <source>
        <dbReference type="PROSITE-ProRule" id="PRU00235"/>
    </source>
</evidence>
<dbReference type="SMART" id="SM00698">
    <property type="entry name" value="MORN"/>
    <property type="match status" value="1"/>
</dbReference>
<feature type="repeat" description="RCC1" evidence="2">
    <location>
        <begin position="163"/>
        <end position="213"/>
    </location>
</feature>
<evidence type="ECO:0000259" key="5">
    <source>
        <dbReference type="PROSITE" id="PS50010"/>
    </source>
</evidence>
<dbReference type="PANTHER" id="PTHR46089">
    <property type="entry name" value="ALSIN HOMOLOG"/>
    <property type="match status" value="1"/>
</dbReference>
<proteinExistence type="predicted"/>
<dbReference type="SUPFAM" id="SSF50985">
    <property type="entry name" value="RCC1/BLIP-II"/>
    <property type="match status" value="2"/>
</dbReference>
<gene>
    <name evidence="6" type="ORF">N333_06179</name>
</gene>
<dbReference type="Pfam" id="PF25383">
    <property type="entry name" value="PH_alsin"/>
    <property type="match status" value="1"/>
</dbReference>
<dbReference type="GO" id="GO:0005813">
    <property type="term" value="C:centrosome"/>
    <property type="evidence" value="ECO:0007669"/>
    <property type="project" value="TreeGrafter"/>
</dbReference>
<feature type="repeat" description="RCC1" evidence="2">
    <location>
        <begin position="567"/>
        <end position="616"/>
    </location>
</feature>
<dbReference type="PANTHER" id="PTHR46089:SF3">
    <property type="entry name" value="ALSIN"/>
    <property type="match status" value="1"/>
</dbReference>
<dbReference type="InterPro" id="IPR057248">
    <property type="entry name" value="Alsin-like_PH"/>
</dbReference>
<feature type="non-terminal residue" evidence="6">
    <location>
        <position position="1071"/>
    </location>
</feature>
<dbReference type="AlphaFoldDB" id="A0A091S763"/>
<dbReference type="SUPFAM" id="SSF48065">
    <property type="entry name" value="DBL homology domain (DH-domain)"/>
    <property type="match status" value="1"/>
</dbReference>
<evidence type="ECO:0000259" key="4">
    <source>
        <dbReference type="PROSITE" id="PS50003"/>
    </source>
</evidence>
<name>A0A091S763_NESNO</name>
<dbReference type="InterPro" id="IPR011993">
    <property type="entry name" value="PH-like_dom_sf"/>
</dbReference>
<feature type="repeat" description="RCC1" evidence="2">
    <location>
        <begin position="104"/>
        <end position="162"/>
    </location>
</feature>
<feature type="domain" description="DH" evidence="5">
    <location>
        <begin position="677"/>
        <end position="873"/>
    </location>
</feature>
<reference evidence="6 7" key="1">
    <citation type="submission" date="2014-04" db="EMBL/GenBank/DDBJ databases">
        <title>Genome evolution of avian class.</title>
        <authorList>
            <person name="Zhang G."/>
            <person name="Li C."/>
        </authorList>
    </citation>
    <scope>NUCLEOTIDE SEQUENCE [LARGE SCALE GENOMIC DNA]</scope>
    <source>
        <strain evidence="6">BGI_N333</strain>
    </source>
</reference>
<feature type="non-terminal residue" evidence="6">
    <location>
        <position position="1"/>
    </location>
</feature>
<feature type="repeat" description="RCC1" evidence="2">
    <location>
        <begin position="515"/>
        <end position="566"/>
    </location>
</feature>
<dbReference type="GO" id="GO:0005085">
    <property type="term" value="F:guanyl-nucleotide exchange factor activity"/>
    <property type="evidence" value="ECO:0007669"/>
    <property type="project" value="UniProtKB-KW"/>
</dbReference>
<dbReference type="SUPFAM" id="SSF82185">
    <property type="entry name" value="Histone H3 K4-specific methyltransferase SET7/9 N-terminal domain"/>
    <property type="match status" value="1"/>
</dbReference>
<dbReference type="Pfam" id="PF25582">
    <property type="entry name" value="DH_Alsin"/>
    <property type="match status" value="1"/>
</dbReference>
<accession>A0A091S763</accession>
<dbReference type="InterPro" id="IPR001849">
    <property type="entry name" value="PH_domain"/>
</dbReference>
<keyword evidence="7" id="KW-1185">Reference proteome</keyword>
<dbReference type="Pfam" id="PF02493">
    <property type="entry name" value="MORN"/>
    <property type="match status" value="1"/>
</dbReference>
<evidence type="ECO:0000256" key="1">
    <source>
        <dbReference type="ARBA" id="ARBA00022737"/>
    </source>
</evidence>
<dbReference type="GO" id="GO:0031267">
    <property type="term" value="F:small GTPase binding"/>
    <property type="evidence" value="ECO:0007669"/>
    <property type="project" value="TreeGrafter"/>
</dbReference>
<feature type="domain" description="PH" evidence="4">
    <location>
        <begin position="962"/>
        <end position="993"/>
    </location>
</feature>
<dbReference type="CDD" id="cd13269">
    <property type="entry name" value="PH_alsin"/>
    <property type="match status" value="1"/>
</dbReference>
<dbReference type="InterPro" id="IPR009091">
    <property type="entry name" value="RCC1/BLIP-II"/>
</dbReference>
<dbReference type="PROSITE" id="PS50003">
    <property type="entry name" value="PH_DOMAIN"/>
    <property type="match status" value="1"/>
</dbReference>
<dbReference type="PROSITE" id="PS50012">
    <property type="entry name" value="RCC1_3"/>
    <property type="match status" value="5"/>
</dbReference>
<feature type="compositionally biased region" description="Low complexity" evidence="3">
    <location>
        <begin position="355"/>
        <end position="365"/>
    </location>
</feature>
<dbReference type="InterPro" id="IPR035899">
    <property type="entry name" value="DBL_dom_sf"/>
</dbReference>
<keyword evidence="1" id="KW-0677">Repeat</keyword>
<dbReference type="Proteomes" id="UP000053840">
    <property type="component" value="Unassembled WGS sequence"/>
</dbReference>
<protein>
    <submittedName>
        <fullName evidence="6">Alsin</fullName>
    </submittedName>
</protein>
<dbReference type="PROSITE" id="PS00626">
    <property type="entry name" value="RCC1_2"/>
    <property type="match status" value="3"/>
</dbReference>
<dbReference type="EMBL" id="KK942524">
    <property type="protein sequence ID" value="KFQ51849.1"/>
    <property type="molecule type" value="Genomic_DNA"/>
</dbReference>
<feature type="compositionally biased region" description="Basic and acidic residues" evidence="3">
    <location>
        <begin position="434"/>
        <end position="444"/>
    </location>
</feature>
<feature type="repeat" description="RCC1" evidence="2">
    <location>
        <begin position="47"/>
        <end position="103"/>
    </location>
</feature>
<feature type="region of interest" description="Disordered" evidence="3">
    <location>
        <begin position="354"/>
        <end position="373"/>
    </location>
</feature>
<dbReference type="GO" id="GO:0016197">
    <property type="term" value="P:endosomal transport"/>
    <property type="evidence" value="ECO:0007669"/>
    <property type="project" value="TreeGrafter"/>
</dbReference>
<dbReference type="GO" id="GO:0005737">
    <property type="term" value="C:cytoplasm"/>
    <property type="evidence" value="ECO:0007669"/>
    <property type="project" value="TreeGrafter"/>
</dbReference>
<evidence type="ECO:0000256" key="3">
    <source>
        <dbReference type="SAM" id="MobiDB-lite"/>
    </source>
</evidence>
<sequence length="1071" mass="116235">SSEEAEGAKERGLVYVWKAGSCSVTPERLPGLSGKTVLQAALGIYHGLLLTEGGEVYSFGKLPWRSEPEESCANSPILENTLLGHHVITVAAGSFHNGALTESGVVYMWGNNSAGQCAVANQPCVPEPQPISISDSETSPLLSVRILQLACGEEHTLALSLSREIWAWGSGCQLGLITTTFPVTKPQKVEHLAGRVVLQIACGAYHSLALVQCLPVQEMKPIPERCNHCSQLLITMTDKEDHVIISDSHCCPLGVALSDNRPESHAFCPSLETPEGKSLSGSQSEGCQKPLVEEHTLVALEADGTSVFSSNDGQEDSGISSPGNILFPDKKGVKEYLISLSDHSLSESLEKNICPEPEQPSQEEQLGACIPGPPGTSTSALNSLVASCASAVGVRVAATYEAGALSLKKVMNFYGAPPSESGSQSGGGSPGPEALKDSREEQVRQESMQGKKSSSLVDIREEESEGGSRRLSLPGLLSQVSPRLLRKVGRAKMRTVALTPTYSGEADALLPSLRTEVWSWGKGKEGQLGHGDVLPRLQPLCVKSLDGKEVIHLSAGGHHSLALTAKSQVYSWGSNTSGQLGHLNSPTTVPRLAKVCGSGVWTTAAGLDYSLFLADEEDFQPGLYYSGQETTTENSLFENSCTKSPALLLSCSKIGYISNVIAGGDNCLVLVDKNVMGYIASLHELASTERRFYFKLSEIKSQVLRPLLGLDNLGNANTIQLLQEMASRFSKLCYLIGQHGASLSSFLHGVKEARSLAILKHSSLFLDSYTEQYCTSVTNFLVMGGFTLLAKPAIDFLSKNQELLQKLSEKNEENLQLVEVLNALFFMPFGRLHNYARTLLKLATCFEVASPEYQKLQDSSSCYESLAVHLNRKRKEAEYTLGFWKTFPGKMTDSLRKPERRLICESSNRGLSLQHAGRFSVNWFILFNDALVHAQFSTHHIFPLSTLWVEALSEEAGNVNGLKITTPEEQLVLVSSTPQEKTKWLRAISQAVDQALRGTSDLMLYGAGGNVPRQEPPISRSAKYTFYKDPRFKDAVYDGRWLSGKPHGRGILKWADGRMYSGTFRTGLEDG</sequence>
<evidence type="ECO:0000313" key="7">
    <source>
        <dbReference type="Proteomes" id="UP000053840"/>
    </source>
</evidence>
<dbReference type="InterPro" id="IPR003409">
    <property type="entry name" value="MORN"/>
</dbReference>
<dbReference type="SUPFAM" id="SSF50729">
    <property type="entry name" value="PH domain-like"/>
    <property type="match status" value="1"/>
</dbReference>
<dbReference type="GO" id="GO:0030425">
    <property type="term" value="C:dendrite"/>
    <property type="evidence" value="ECO:0007669"/>
    <property type="project" value="TreeGrafter"/>
</dbReference>
<dbReference type="InterPro" id="IPR000408">
    <property type="entry name" value="Reg_chr_condens"/>
</dbReference>
<dbReference type="Gene3D" id="2.130.10.30">
    <property type="entry name" value="Regulator of chromosome condensation 1/beta-lactamase-inhibitor protein II"/>
    <property type="match status" value="2"/>
</dbReference>
<dbReference type="PROSITE" id="PS50010">
    <property type="entry name" value="DH_2"/>
    <property type="match status" value="1"/>
</dbReference>
<dbReference type="InterPro" id="IPR000219">
    <property type="entry name" value="DH_dom"/>
</dbReference>
<feature type="region of interest" description="Disordered" evidence="3">
    <location>
        <begin position="418"/>
        <end position="473"/>
    </location>
</feature>
<evidence type="ECO:0000313" key="6">
    <source>
        <dbReference type="EMBL" id="KFQ51849.1"/>
    </source>
</evidence>
<dbReference type="Gene3D" id="1.20.900.10">
    <property type="entry name" value="Dbl homology (DH) domain"/>
    <property type="match status" value="1"/>
</dbReference>
<dbReference type="PRINTS" id="PR00633">
    <property type="entry name" value="RCCNDNSATION"/>
</dbReference>
<dbReference type="Pfam" id="PF00415">
    <property type="entry name" value="RCC1"/>
    <property type="match status" value="4"/>
</dbReference>